<dbReference type="EMBL" id="BAFH01000002">
    <property type="protein sequence ID" value="GAB60993.1"/>
    <property type="molecule type" value="Genomic_DNA"/>
</dbReference>
<reference evidence="2 3" key="1">
    <citation type="journal article" date="2012" name="FEBS Lett.">
        <title>Anammox organism KSU-1 expresses a NirK-type copper-containing nitrite reductase instead of a NirS-type with cytochrome cd1.</title>
        <authorList>
            <person name="Hira D."/>
            <person name="Toh H."/>
            <person name="Migita C.T."/>
            <person name="Okubo H."/>
            <person name="Nishiyama T."/>
            <person name="Hattori M."/>
            <person name="Furukawa K."/>
            <person name="Fujii T."/>
        </authorList>
    </citation>
    <scope>NUCLEOTIDE SEQUENCE [LARGE SCALE GENOMIC DNA]</scope>
</reference>
<evidence type="ECO:0000256" key="1">
    <source>
        <dbReference type="SAM" id="MobiDB-lite"/>
    </source>
</evidence>
<accession>I3IGZ8</accession>
<sequence>MGVKEKDNHPPLTPPVKGGEKVAERPNLMYRKLKVYHYAINTPPNPSQEGNQKFPSWEGD</sequence>
<dbReference type="AlphaFoldDB" id="I3IGZ8"/>
<feature type="region of interest" description="Disordered" evidence="1">
    <location>
        <begin position="40"/>
        <end position="60"/>
    </location>
</feature>
<evidence type="ECO:0000313" key="2">
    <source>
        <dbReference type="EMBL" id="GAB60993.1"/>
    </source>
</evidence>
<gene>
    <name evidence="2" type="ORF">KSU1_B0136</name>
</gene>
<protein>
    <submittedName>
        <fullName evidence="2">Uncharacterized protein</fullName>
    </submittedName>
</protein>
<feature type="region of interest" description="Disordered" evidence="1">
    <location>
        <begin position="1"/>
        <end position="25"/>
    </location>
</feature>
<comment type="caution">
    <text evidence="2">The sequence shown here is derived from an EMBL/GenBank/DDBJ whole genome shotgun (WGS) entry which is preliminary data.</text>
</comment>
<proteinExistence type="predicted"/>
<keyword evidence="3" id="KW-1185">Reference proteome</keyword>
<evidence type="ECO:0000313" key="3">
    <source>
        <dbReference type="Proteomes" id="UP000002985"/>
    </source>
</evidence>
<name>I3IGZ8_9BACT</name>
<organism evidence="2 3">
    <name type="scientific">Candidatus Jettenia caeni</name>
    <dbReference type="NCBI Taxonomy" id="247490"/>
    <lineage>
        <taxon>Bacteria</taxon>
        <taxon>Pseudomonadati</taxon>
        <taxon>Planctomycetota</taxon>
        <taxon>Candidatus Brocadiia</taxon>
        <taxon>Candidatus Brocadiales</taxon>
        <taxon>Candidatus Brocadiaceae</taxon>
        <taxon>Candidatus Jettenia</taxon>
    </lineage>
</organism>
<dbReference type="Proteomes" id="UP000002985">
    <property type="component" value="Unassembled WGS sequence"/>
</dbReference>